<proteinExistence type="predicted"/>
<evidence type="ECO:0000313" key="3">
    <source>
        <dbReference type="Proteomes" id="UP001652660"/>
    </source>
</evidence>
<keyword evidence="3" id="KW-1185">Reference proteome</keyword>
<dbReference type="GeneID" id="140034989"/>
<feature type="transmembrane region" description="Helical" evidence="2">
    <location>
        <begin position="499"/>
        <end position="520"/>
    </location>
</feature>
<dbReference type="RefSeq" id="XP_071930150.1">
    <property type="nucleotide sequence ID" value="XM_072074049.1"/>
</dbReference>
<feature type="transmembrane region" description="Helical" evidence="2">
    <location>
        <begin position="439"/>
        <end position="457"/>
    </location>
</feature>
<dbReference type="Proteomes" id="UP001652660">
    <property type="component" value="Chromosome 2c"/>
</dbReference>
<accession>A0ABM4WED3</accession>
<feature type="coiled-coil region" evidence="1">
    <location>
        <begin position="285"/>
        <end position="312"/>
    </location>
</feature>
<keyword evidence="2" id="KW-0472">Membrane</keyword>
<dbReference type="PANTHER" id="PTHR33538">
    <property type="entry name" value="PROTEIN GAMETE EXPRESSED 1"/>
    <property type="match status" value="1"/>
</dbReference>
<gene>
    <name evidence="4" type="primary">LOC140034989</name>
</gene>
<dbReference type="PANTHER" id="PTHR33538:SF2">
    <property type="entry name" value="PROTEIN GAMETE EXPRESSED 1"/>
    <property type="match status" value="1"/>
</dbReference>
<protein>
    <submittedName>
        <fullName evidence="4">Protein GAMETE EXPRESSED 1-like</fullName>
    </submittedName>
</protein>
<dbReference type="InterPro" id="IPR040346">
    <property type="entry name" value="GEX1/Brambleberry"/>
</dbReference>
<evidence type="ECO:0000256" key="2">
    <source>
        <dbReference type="SAM" id="Phobius"/>
    </source>
</evidence>
<feature type="coiled-coil region" evidence="1">
    <location>
        <begin position="176"/>
        <end position="203"/>
    </location>
</feature>
<reference evidence="4" key="1">
    <citation type="submission" date="2025-08" db="UniProtKB">
        <authorList>
            <consortium name="RefSeq"/>
        </authorList>
    </citation>
    <scope>IDENTIFICATION</scope>
    <source>
        <tissue evidence="4">Leaves</tissue>
    </source>
</reference>
<evidence type="ECO:0000256" key="1">
    <source>
        <dbReference type="SAM" id="Coils"/>
    </source>
</evidence>
<keyword evidence="2" id="KW-1133">Transmembrane helix</keyword>
<keyword evidence="2" id="KW-0812">Transmembrane</keyword>
<name>A0ABM4WED3_COFAR</name>
<feature type="transmembrane region" description="Helical" evidence="2">
    <location>
        <begin position="469"/>
        <end position="487"/>
    </location>
</feature>
<evidence type="ECO:0000313" key="4">
    <source>
        <dbReference type="RefSeq" id="XP_071930150.1"/>
    </source>
</evidence>
<feature type="transmembrane region" description="Helical" evidence="2">
    <location>
        <begin position="12"/>
        <end position="33"/>
    </location>
</feature>
<keyword evidence="1" id="KW-0175">Coiled coil</keyword>
<organism evidence="3 4">
    <name type="scientific">Coffea arabica</name>
    <name type="common">Arabian coffee</name>
    <dbReference type="NCBI Taxonomy" id="13443"/>
    <lineage>
        <taxon>Eukaryota</taxon>
        <taxon>Viridiplantae</taxon>
        <taxon>Streptophyta</taxon>
        <taxon>Embryophyta</taxon>
        <taxon>Tracheophyta</taxon>
        <taxon>Spermatophyta</taxon>
        <taxon>Magnoliopsida</taxon>
        <taxon>eudicotyledons</taxon>
        <taxon>Gunneridae</taxon>
        <taxon>Pentapetalae</taxon>
        <taxon>asterids</taxon>
        <taxon>lamiids</taxon>
        <taxon>Gentianales</taxon>
        <taxon>Rubiaceae</taxon>
        <taxon>Ixoroideae</taxon>
        <taxon>Gardenieae complex</taxon>
        <taxon>Bertiereae - Coffeeae clade</taxon>
        <taxon>Coffeeae</taxon>
        <taxon>Coffea</taxon>
    </lineage>
</organism>
<sequence>MMTRDCHKLNYNWLSMVFLIMVLQVSSSWGWFFSSNKESNNAKGTPLGENMMFSKDSVAEFSMEPFNSQRGIKLVENARNKMIAAAPSSCWQKAYQSLFTGCSRSLADEESRNRFAWHLTECFLKHSGRSPLPYCDKASLVEKCLKQVDQDAVKIYLEYHLETNSICHQLQIEAFRHQTERLVNELKKSAEYAEEKLESIEERGELLLQSSKNVHDALTNVDLRTQQLAEASKDVENHVNLVLNYSKAVHEQSMAIAASQAELSHGQVKMKENLDEGMAMLHDSYTNLGREITNLRDEAVEIEKEISRVGDEMSSKMNTLQTKADDIGNMAESSIEKQKQLLDGQSMALSGLHLLTETQSKALEESRGTLEKLAEFGHRQQDELLQRQKQLQQAHDHLVANSKTILAAQEAFESKQASMFLALDKLFALHNAMLLESRMIKAFVVYTLSFFLLYMLTSTKQTYNVRHRVYIGLSITLLIELLIIRWTSYDIEKQGEMIFLIRFLSGALVLLQLGCAIYTYRDFEVLNHQMLLSLMEKVNWMQKERELSRDTDADSEVDWSSWVDTDLPDDVDRLQDPDYVCREEVGENSVETTSITKRYNLRCRR</sequence>